<dbReference type="AlphaFoldDB" id="A0A7C4DZ56"/>
<feature type="transmembrane region" description="Helical" evidence="1">
    <location>
        <begin position="62"/>
        <end position="81"/>
    </location>
</feature>
<gene>
    <name evidence="3" type="ORF">ENT82_01110</name>
    <name evidence="2" type="ORF">ENU43_01390</name>
</gene>
<comment type="caution">
    <text evidence="3">The sequence shown here is derived from an EMBL/GenBank/DDBJ whole genome shotgun (WGS) entry which is preliminary data.</text>
</comment>
<evidence type="ECO:0000313" key="2">
    <source>
        <dbReference type="EMBL" id="HGL40309.1"/>
    </source>
</evidence>
<accession>A0A7C4DZ56</accession>
<keyword evidence="1" id="KW-0472">Membrane</keyword>
<protein>
    <recommendedName>
        <fullName evidence="4">DUF131 domain-containing protein</fullName>
    </recommendedName>
</protein>
<sequence>MRPSEVNNMVLDAATLLILFMVFALLVFMVLAAAAAQGEKTRSEGFAFILVGPLPILLRGKPWIALVAAAAILVFLLLVMLR</sequence>
<proteinExistence type="predicted"/>
<keyword evidence="1" id="KW-1133">Transmembrane helix</keyword>
<evidence type="ECO:0000256" key="1">
    <source>
        <dbReference type="SAM" id="Phobius"/>
    </source>
</evidence>
<evidence type="ECO:0000313" key="3">
    <source>
        <dbReference type="EMBL" id="HGN89719.1"/>
    </source>
</evidence>
<evidence type="ECO:0008006" key="4">
    <source>
        <dbReference type="Google" id="ProtNLM"/>
    </source>
</evidence>
<organism evidence="3">
    <name type="scientific">Caldiarchaeum subterraneum</name>
    <dbReference type="NCBI Taxonomy" id="311458"/>
    <lineage>
        <taxon>Archaea</taxon>
        <taxon>Nitrososphaerota</taxon>
        <taxon>Candidatus Caldarchaeales</taxon>
        <taxon>Candidatus Caldarchaeaceae</taxon>
        <taxon>Candidatus Caldarchaeum</taxon>
    </lineage>
</organism>
<reference evidence="3" key="1">
    <citation type="journal article" date="2020" name="mSystems">
        <title>Genome- and Community-Level Interaction Insights into Carbon Utilization and Element Cycling Functions of Hydrothermarchaeota in Hydrothermal Sediment.</title>
        <authorList>
            <person name="Zhou Z."/>
            <person name="Liu Y."/>
            <person name="Xu W."/>
            <person name="Pan J."/>
            <person name="Luo Z.H."/>
            <person name="Li M."/>
        </authorList>
    </citation>
    <scope>NUCLEOTIDE SEQUENCE [LARGE SCALE GENOMIC DNA]</scope>
    <source>
        <strain evidence="3">SpSt-613</strain>
        <strain evidence="2">SpSt-669</strain>
    </source>
</reference>
<keyword evidence="1" id="KW-0812">Transmembrane</keyword>
<dbReference type="EMBL" id="DTAD01000014">
    <property type="protein sequence ID" value="HGN89719.1"/>
    <property type="molecule type" value="Genomic_DNA"/>
</dbReference>
<dbReference type="EMBL" id="DTCM01000017">
    <property type="protein sequence ID" value="HGL40309.1"/>
    <property type="molecule type" value="Genomic_DNA"/>
</dbReference>
<name>A0A7C4DZ56_CALS0</name>